<reference evidence="3 4" key="1">
    <citation type="journal article" date="2014" name="Antonie Van Leeuwenhoek">
        <title>Hyphomonas beringensis sp. nov. and Hyphomonas chukchiensis sp. nov., isolated from surface seawater of the Bering Sea and Chukchi Sea.</title>
        <authorList>
            <person name="Li C."/>
            <person name="Lai Q."/>
            <person name="Li G."/>
            <person name="Dong C."/>
            <person name="Wang J."/>
            <person name="Liao Y."/>
            <person name="Shao Z."/>
        </authorList>
    </citation>
    <scope>NUCLEOTIDE SEQUENCE [LARGE SCALE GENOMIC DNA]</scope>
    <source>
        <strain evidence="3 4">PS728</strain>
    </source>
</reference>
<evidence type="ECO:0000313" key="4">
    <source>
        <dbReference type="Proteomes" id="UP000027100"/>
    </source>
</evidence>
<evidence type="ECO:0000259" key="1">
    <source>
        <dbReference type="Pfam" id="PF23212"/>
    </source>
</evidence>
<keyword evidence="4" id="KW-1185">Reference proteome</keyword>
<organism evidence="3 4">
    <name type="scientific">Hyphomonas polymorpha PS728</name>
    <dbReference type="NCBI Taxonomy" id="1280954"/>
    <lineage>
        <taxon>Bacteria</taxon>
        <taxon>Pseudomonadati</taxon>
        <taxon>Pseudomonadota</taxon>
        <taxon>Alphaproteobacteria</taxon>
        <taxon>Hyphomonadales</taxon>
        <taxon>Hyphomonadaceae</taxon>
        <taxon>Hyphomonas</taxon>
    </lineage>
</organism>
<dbReference type="EMBL" id="ARYM01000017">
    <property type="protein sequence ID" value="KCZ97619.1"/>
    <property type="molecule type" value="Genomic_DNA"/>
</dbReference>
<sequence length="340" mass="37733">MSLYSEVDLPHKPTEHPDWQESWVLVFRDPISGAVGFLRTGAYVNQGTTQTHWGMALPDGTRFRRHLLDRKLQPGDRTETTASSGTAKYSIPDMKYCRFEAWDKDADVDLRVYDWFPSQDWSFVGGPNHGKELSGPVKETVGTSGHPESAGRLEGRIRFGDRVINIENGIAYRDHGYGARPHAVFRSARWHAGTVGPDMSYSLVSMHDQGGELHKFGWVMLLGKRQIIRDFHTVSSTLCDGYSVIGGWSVVKLENGETLRINVDTVDGVVTSTHFNNGGPGSSPAGIEALSIPRWNGRAGVCDFNMIDNPRQGEAAVSHTLFANCEDGLTRRSFDPGWIR</sequence>
<accession>A0A062VBK1</accession>
<dbReference type="Pfam" id="PF23212">
    <property type="entry name" value="DUF7064"/>
    <property type="match status" value="1"/>
</dbReference>
<dbReference type="Pfam" id="PF23213">
    <property type="entry name" value="DUF7065"/>
    <property type="match status" value="1"/>
</dbReference>
<evidence type="ECO:0000259" key="2">
    <source>
        <dbReference type="Pfam" id="PF23213"/>
    </source>
</evidence>
<feature type="domain" description="DUF7065" evidence="2">
    <location>
        <begin position="6"/>
        <end position="180"/>
    </location>
</feature>
<proteinExistence type="predicted"/>
<dbReference type="STRING" id="1280954.HPO_14037"/>
<dbReference type="PATRIC" id="fig|1280954.3.peg.2843"/>
<name>A0A062VBK1_9PROT</name>
<dbReference type="Proteomes" id="UP000027100">
    <property type="component" value="Unassembled WGS sequence"/>
</dbReference>
<feature type="domain" description="DUF7064" evidence="1">
    <location>
        <begin position="185"/>
        <end position="310"/>
    </location>
</feature>
<evidence type="ECO:0000313" key="3">
    <source>
        <dbReference type="EMBL" id="KCZ97619.1"/>
    </source>
</evidence>
<protein>
    <submittedName>
        <fullName evidence="3">Uncharacterized protein</fullName>
    </submittedName>
</protein>
<dbReference type="RefSeq" id="WP_035600094.1">
    <property type="nucleotide sequence ID" value="NZ_ARYM01000017.1"/>
</dbReference>
<comment type="caution">
    <text evidence="3">The sequence shown here is derived from an EMBL/GenBank/DDBJ whole genome shotgun (WGS) entry which is preliminary data.</text>
</comment>
<gene>
    <name evidence="3" type="ORF">HPO_14037</name>
</gene>
<dbReference type="eggNOG" id="ENOG5031CHY">
    <property type="taxonomic scope" value="Bacteria"/>
</dbReference>
<dbReference type="OrthoDB" id="7616647at2"/>
<dbReference type="InterPro" id="IPR055493">
    <property type="entry name" value="DUF7065"/>
</dbReference>
<dbReference type="InterPro" id="IPR055492">
    <property type="entry name" value="DUF7064"/>
</dbReference>
<dbReference type="AlphaFoldDB" id="A0A062VBK1"/>